<dbReference type="GO" id="GO:0004553">
    <property type="term" value="F:hydrolase activity, hydrolyzing O-glycosyl compounds"/>
    <property type="evidence" value="ECO:0007669"/>
    <property type="project" value="InterPro"/>
</dbReference>
<dbReference type="Proteomes" id="UP000447434">
    <property type="component" value="Chromosome 7"/>
</dbReference>
<accession>A0A6A4QBU3</accession>
<sequence length="115" mass="13414">MFTLIYTCMHLFYLQVEELRQLFMLFPVVAVIENGTSTDEIPIVPWTLHGLLDSLRNTYGNIPIYIHENGQQTQRNSSLEDWSRVKSLHDYIGSIPDILRYFYFPLSSRDVSKGV</sequence>
<dbReference type="Gene3D" id="3.20.20.80">
    <property type="entry name" value="Glycosidases"/>
    <property type="match status" value="1"/>
</dbReference>
<evidence type="ECO:0000313" key="2">
    <source>
        <dbReference type="EMBL" id="KAE9611063.1"/>
    </source>
</evidence>
<dbReference type="GO" id="GO:0005975">
    <property type="term" value="P:carbohydrate metabolic process"/>
    <property type="evidence" value="ECO:0007669"/>
    <property type="project" value="InterPro"/>
</dbReference>
<dbReference type="OrthoDB" id="65569at2759"/>
<gene>
    <name evidence="2" type="ORF">Lalb_Chr07g0193741</name>
</gene>
<dbReference type="SUPFAM" id="SSF51445">
    <property type="entry name" value="(Trans)glycosidases"/>
    <property type="match status" value="1"/>
</dbReference>
<reference evidence="3" key="1">
    <citation type="journal article" date="2020" name="Nat. Commun.">
        <title>Genome sequence of the cluster root forming white lupin.</title>
        <authorList>
            <person name="Hufnagel B."/>
            <person name="Marques A."/>
            <person name="Soriano A."/>
            <person name="Marques L."/>
            <person name="Divol F."/>
            <person name="Doumas P."/>
            <person name="Sallet E."/>
            <person name="Mancinotti D."/>
            <person name="Carrere S."/>
            <person name="Marande W."/>
            <person name="Arribat S."/>
            <person name="Keller J."/>
            <person name="Huneau C."/>
            <person name="Blein T."/>
            <person name="Aime D."/>
            <person name="Laguerre M."/>
            <person name="Taylor J."/>
            <person name="Schubert V."/>
            <person name="Nelson M."/>
            <person name="Geu-Flores F."/>
            <person name="Crespi M."/>
            <person name="Gallardo-Guerrero K."/>
            <person name="Delaux P.-M."/>
            <person name="Salse J."/>
            <person name="Berges H."/>
            <person name="Guyot R."/>
            <person name="Gouzy J."/>
            <person name="Peret B."/>
        </authorList>
    </citation>
    <scope>NUCLEOTIDE SEQUENCE [LARGE SCALE GENOMIC DNA]</scope>
    <source>
        <strain evidence="3">cv. Amiga</strain>
    </source>
</reference>
<dbReference type="Pfam" id="PF00232">
    <property type="entry name" value="Glyco_hydro_1"/>
    <property type="match status" value="1"/>
</dbReference>
<protein>
    <submittedName>
        <fullName evidence="2">Putative hydroxyisourate hydrolase</fullName>
    </submittedName>
</protein>
<evidence type="ECO:0000256" key="1">
    <source>
        <dbReference type="ARBA" id="ARBA00010838"/>
    </source>
</evidence>
<proteinExistence type="inferred from homology"/>
<dbReference type="InterPro" id="IPR017853">
    <property type="entry name" value="GH"/>
</dbReference>
<keyword evidence="3" id="KW-1185">Reference proteome</keyword>
<keyword evidence="2" id="KW-0378">Hydrolase</keyword>
<comment type="similarity">
    <text evidence="1">Belongs to the glycosyl hydrolase 1 family.</text>
</comment>
<evidence type="ECO:0000313" key="3">
    <source>
        <dbReference type="Proteomes" id="UP000447434"/>
    </source>
</evidence>
<dbReference type="EMBL" id="WOCE01000007">
    <property type="protein sequence ID" value="KAE9611063.1"/>
    <property type="molecule type" value="Genomic_DNA"/>
</dbReference>
<comment type="caution">
    <text evidence="2">The sequence shown here is derived from an EMBL/GenBank/DDBJ whole genome shotgun (WGS) entry which is preliminary data.</text>
</comment>
<dbReference type="AlphaFoldDB" id="A0A6A4QBU3"/>
<dbReference type="InterPro" id="IPR001360">
    <property type="entry name" value="Glyco_hydro_1"/>
</dbReference>
<name>A0A6A4QBU3_LUPAL</name>
<organism evidence="2 3">
    <name type="scientific">Lupinus albus</name>
    <name type="common">White lupine</name>
    <name type="synonym">Lupinus termis</name>
    <dbReference type="NCBI Taxonomy" id="3870"/>
    <lineage>
        <taxon>Eukaryota</taxon>
        <taxon>Viridiplantae</taxon>
        <taxon>Streptophyta</taxon>
        <taxon>Embryophyta</taxon>
        <taxon>Tracheophyta</taxon>
        <taxon>Spermatophyta</taxon>
        <taxon>Magnoliopsida</taxon>
        <taxon>eudicotyledons</taxon>
        <taxon>Gunneridae</taxon>
        <taxon>Pentapetalae</taxon>
        <taxon>rosids</taxon>
        <taxon>fabids</taxon>
        <taxon>Fabales</taxon>
        <taxon>Fabaceae</taxon>
        <taxon>Papilionoideae</taxon>
        <taxon>50 kb inversion clade</taxon>
        <taxon>genistoids sensu lato</taxon>
        <taxon>core genistoids</taxon>
        <taxon>Genisteae</taxon>
        <taxon>Lupinus</taxon>
    </lineage>
</organism>